<reference evidence="2" key="1">
    <citation type="journal article" date="2014" name="Int. J. Syst. Evol. Microbiol.">
        <title>Complete genome sequence of Corynebacterium casei LMG S-19264T (=DSM 44701T), isolated from a smear-ripened cheese.</title>
        <authorList>
            <consortium name="US DOE Joint Genome Institute (JGI-PGF)"/>
            <person name="Walter F."/>
            <person name="Albersmeier A."/>
            <person name="Kalinowski J."/>
            <person name="Ruckert C."/>
        </authorList>
    </citation>
    <scope>NUCLEOTIDE SEQUENCE</scope>
    <source>
        <strain evidence="2">KCTC 32437</strain>
    </source>
</reference>
<dbReference type="AlphaFoldDB" id="A0A918VUD6"/>
<dbReference type="EMBL" id="BMZE01000003">
    <property type="protein sequence ID" value="GHA30059.1"/>
    <property type="molecule type" value="Genomic_DNA"/>
</dbReference>
<name>A0A918VUD6_9HYPH</name>
<keyword evidence="1" id="KW-0472">Membrane</keyword>
<accession>A0A918VUD6</accession>
<feature type="transmembrane region" description="Helical" evidence="1">
    <location>
        <begin position="69"/>
        <end position="91"/>
    </location>
</feature>
<reference evidence="2" key="2">
    <citation type="submission" date="2020-09" db="EMBL/GenBank/DDBJ databases">
        <authorList>
            <person name="Sun Q."/>
            <person name="Kim S."/>
        </authorList>
    </citation>
    <scope>NUCLEOTIDE SEQUENCE</scope>
    <source>
        <strain evidence="2">KCTC 32437</strain>
    </source>
</reference>
<dbReference type="RefSeq" id="WP_189426275.1">
    <property type="nucleotide sequence ID" value="NZ_BMZE01000003.1"/>
</dbReference>
<organism evidence="2 3">
    <name type="scientific">Devosia pacifica</name>
    <dbReference type="NCBI Taxonomy" id="1335967"/>
    <lineage>
        <taxon>Bacteria</taxon>
        <taxon>Pseudomonadati</taxon>
        <taxon>Pseudomonadota</taxon>
        <taxon>Alphaproteobacteria</taxon>
        <taxon>Hyphomicrobiales</taxon>
        <taxon>Devosiaceae</taxon>
        <taxon>Devosia</taxon>
    </lineage>
</organism>
<keyword evidence="1" id="KW-1133">Transmembrane helix</keyword>
<protein>
    <recommendedName>
        <fullName evidence="4">PH domain-containing protein</fullName>
    </recommendedName>
</protein>
<proteinExistence type="predicted"/>
<keyword evidence="1" id="KW-0812">Transmembrane</keyword>
<keyword evidence="3" id="KW-1185">Reference proteome</keyword>
<gene>
    <name evidence="2" type="ORF">GCM10007989_27170</name>
</gene>
<evidence type="ECO:0000313" key="2">
    <source>
        <dbReference type="EMBL" id="GHA30059.1"/>
    </source>
</evidence>
<sequence length="200" mass="22904">MSAELGWKAVLPDQERLLWHARPSATIRMADFATARLPFGIVFTVFALFWMSMTAQMGRMGPAGGGLDLFPLFGVPFVLVGLYMAIGIPLWDAYERKNAWYALTDEAAYIATELFGRRSLKRYPISEMNALELEDGQQGTVWFNKHVEVHLRSRTYRRRASARQTYSTTTKVGFKYIDQPRIVYQLLIKQINRPDRAMAS</sequence>
<feature type="transmembrane region" description="Helical" evidence="1">
    <location>
        <begin position="37"/>
        <end position="57"/>
    </location>
</feature>
<evidence type="ECO:0008006" key="4">
    <source>
        <dbReference type="Google" id="ProtNLM"/>
    </source>
</evidence>
<evidence type="ECO:0000256" key="1">
    <source>
        <dbReference type="SAM" id="Phobius"/>
    </source>
</evidence>
<dbReference type="Proteomes" id="UP000646579">
    <property type="component" value="Unassembled WGS sequence"/>
</dbReference>
<evidence type="ECO:0000313" key="3">
    <source>
        <dbReference type="Proteomes" id="UP000646579"/>
    </source>
</evidence>
<comment type="caution">
    <text evidence="2">The sequence shown here is derived from an EMBL/GenBank/DDBJ whole genome shotgun (WGS) entry which is preliminary data.</text>
</comment>